<dbReference type="Proteomes" id="UP000053392">
    <property type="component" value="Unassembled WGS sequence"/>
</dbReference>
<organism evidence="1 2">
    <name type="scientific">Cryptococcus deuterogattii Ram5</name>
    <dbReference type="NCBI Taxonomy" id="1296110"/>
    <lineage>
        <taxon>Eukaryota</taxon>
        <taxon>Fungi</taxon>
        <taxon>Dikarya</taxon>
        <taxon>Basidiomycota</taxon>
        <taxon>Agaricomycotina</taxon>
        <taxon>Tremellomycetes</taxon>
        <taxon>Tremellales</taxon>
        <taxon>Cryptococcaceae</taxon>
        <taxon>Cryptococcus</taxon>
        <taxon>Cryptococcus gattii species complex</taxon>
    </lineage>
</organism>
<proteinExistence type="predicted"/>
<gene>
    <name evidence="1" type="ORF">I313_00742</name>
</gene>
<dbReference type="EMBL" id="KN847896">
    <property type="protein sequence ID" value="KIR43896.1"/>
    <property type="molecule type" value="Genomic_DNA"/>
</dbReference>
<keyword evidence="2" id="KW-1185">Reference proteome</keyword>
<dbReference type="HOGENOM" id="CLU_2250014_0_0_1"/>
<accession>A0A0D0V8N9</accession>
<protein>
    <submittedName>
        <fullName evidence="1">Unplaced genomic scaffold supercont1.1, whole genome shotgun sequence</fullName>
    </submittedName>
</protein>
<dbReference type="AlphaFoldDB" id="A0A0D0V8N9"/>
<evidence type="ECO:0000313" key="1">
    <source>
        <dbReference type="EMBL" id="KIR43896.1"/>
    </source>
</evidence>
<name>A0A0D0V8N9_9TREE</name>
<evidence type="ECO:0000313" key="2">
    <source>
        <dbReference type="Proteomes" id="UP000053392"/>
    </source>
</evidence>
<sequence>MIVYSAAGPLASSMPFYTGIYGGLYNGWGRYGFGPNYGTGWTGSWYGPYNYMSVEEKAKISGKEVLIDSSYVQVVKLLYRDSMYTMPAAHNETFRAKSISGNHG</sequence>
<reference evidence="1 2" key="1">
    <citation type="submission" date="2015-01" db="EMBL/GenBank/DDBJ databases">
        <title>The Genome Sequence of Cryptococcus gattii Ram5.</title>
        <authorList>
            <consortium name="The Broad Institute Genomics Platform"/>
            <person name="Cuomo C."/>
            <person name="Litvintseva A."/>
            <person name="Chen Y."/>
            <person name="Heitman J."/>
            <person name="Sun S."/>
            <person name="Springer D."/>
            <person name="Dromer F."/>
            <person name="Young S."/>
            <person name="Zeng Q."/>
            <person name="Gargeya S."/>
            <person name="Abouelleil A."/>
            <person name="Alvarado L."/>
            <person name="Chapman S.B."/>
            <person name="Gainer-Dewar J."/>
            <person name="Goldberg J."/>
            <person name="Griggs A."/>
            <person name="Gujja S."/>
            <person name="Hansen M."/>
            <person name="Howarth C."/>
            <person name="Imamovic A."/>
            <person name="Larimer J."/>
            <person name="Murphy C."/>
            <person name="Naylor J."/>
            <person name="Pearson M."/>
            <person name="Priest M."/>
            <person name="Roberts A."/>
            <person name="Saif S."/>
            <person name="Shea T."/>
            <person name="Sykes S."/>
            <person name="Wortman J."/>
            <person name="Nusbaum C."/>
            <person name="Birren B."/>
        </authorList>
    </citation>
    <scope>NUCLEOTIDE SEQUENCE [LARGE SCALE GENOMIC DNA]</scope>
    <source>
        <strain evidence="1 2">Ram5</strain>
    </source>
</reference>
<dbReference type="OrthoDB" id="2567115at2759"/>